<keyword evidence="1" id="KW-1185">Reference proteome</keyword>
<proteinExistence type="predicted"/>
<name>A0A1I8AFS8_9BILA</name>
<evidence type="ECO:0000313" key="2">
    <source>
        <dbReference type="WBParaSite" id="L893_g5336.t1"/>
    </source>
</evidence>
<reference evidence="2" key="1">
    <citation type="submission" date="2016-11" db="UniProtKB">
        <authorList>
            <consortium name="WormBaseParasite"/>
        </authorList>
    </citation>
    <scope>IDENTIFICATION</scope>
</reference>
<dbReference type="Proteomes" id="UP000095287">
    <property type="component" value="Unplaced"/>
</dbReference>
<protein>
    <submittedName>
        <fullName evidence="2">Peptidase_M13 domain-containing protein</fullName>
    </submittedName>
</protein>
<dbReference type="WBParaSite" id="L893_g5336.t1">
    <property type="protein sequence ID" value="L893_g5336.t1"/>
    <property type="gene ID" value="L893_g5336"/>
</dbReference>
<evidence type="ECO:0000313" key="1">
    <source>
        <dbReference type="Proteomes" id="UP000095287"/>
    </source>
</evidence>
<sequence length="194" mass="22216">MIALDSFVDNKDEKQIEMKYVEVHSGCKRLNLPVGFEMLRTALLALFLVFFAVDTNQQSLADLFNKSVDPCDDLYGHVCVDSPIMRAVVNHRKWALFYDLVNVLNRNRTNSFQRIVNATVTELTRSSVQQAQCRFIELDIEDGYFKNGSNDIKIGHTFGQLIAFGRFGPGSYGERVKVFRHVQEATFKYYVTQA</sequence>
<dbReference type="AlphaFoldDB" id="A0A1I8AFS8"/>
<accession>A0A1I8AFS8</accession>
<organism evidence="1 2">
    <name type="scientific">Steinernema glaseri</name>
    <dbReference type="NCBI Taxonomy" id="37863"/>
    <lineage>
        <taxon>Eukaryota</taxon>
        <taxon>Metazoa</taxon>
        <taxon>Ecdysozoa</taxon>
        <taxon>Nematoda</taxon>
        <taxon>Chromadorea</taxon>
        <taxon>Rhabditida</taxon>
        <taxon>Tylenchina</taxon>
        <taxon>Panagrolaimomorpha</taxon>
        <taxon>Strongyloidoidea</taxon>
        <taxon>Steinernematidae</taxon>
        <taxon>Steinernema</taxon>
    </lineage>
</organism>